<name>A0A5N6GJL7_ASPFL</name>
<evidence type="ECO:0000313" key="1">
    <source>
        <dbReference type="EMBL" id="KAB8241349.1"/>
    </source>
</evidence>
<accession>A0A5N6GJL7</accession>
<dbReference type="AlphaFoldDB" id="A0A5N6GJL7"/>
<proteinExistence type="predicted"/>
<organism evidence="1">
    <name type="scientific">Aspergillus flavus</name>
    <dbReference type="NCBI Taxonomy" id="5059"/>
    <lineage>
        <taxon>Eukaryota</taxon>
        <taxon>Fungi</taxon>
        <taxon>Dikarya</taxon>
        <taxon>Ascomycota</taxon>
        <taxon>Pezizomycotina</taxon>
        <taxon>Eurotiomycetes</taxon>
        <taxon>Eurotiomycetidae</taxon>
        <taxon>Eurotiales</taxon>
        <taxon>Aspergillaceae</taxon>
        <taxon>Aspergillus</taxon>
        <taxon>Aspergillus subgen. Circumdati</taxon>
    </lineage>
</organism>
<dbReference type="Proteomes" id="UP000325434">
    <property type="component" value="Unassembled WGS sequence"/>
</dbReference>
<protein>
    <submittedName>
        <fullName evidence="1">Uncharacterized protein</fullName>
    </submittedName>
</protein>
<sequence length="78" mass="9208">MNFIQCTHIYFAAFLSAHSDLILMSGVRIITAYYNYQQMPWNAFPSLECRYPLSKRGSLRYHNKYQPVSQHQIALIYS</sequence>
<dbReference type="EMBL" id="ML734694">
    <property type="protein sequence ID" value="KAB8241349.1"/>
    <property type="molecule type" value="Genomic_DNA"/>
</dbReference>
<reference evidence="1" key="1">
    <citation type="submission" date="2019-04" db="EMBL/GenBank/DDBJ databases">
        <title>Friends and foes A comparative genomics study of 23 Aspergillus species from section Flavi.</title>
        <authorList>
            <consortium name="DOE Joint Genome Institute"/>
            <person name="Kjaerbolling I."/>
            <person name="Vesth T."/>
            <person name="Frisvad J.C."/>
            <person name="Nybo J.L."/>
            <person name="Theobald S."/>
            <person name="Kildgaard S."/>
            <person name="Isbrandt T."/>
            <person name="Kuo A."/>
            <person name="Sato A."/>
            <person name="Lyhne E.K."/>
            <person name="Kogle M.E."/>
            <person name="Wiebenga A."/>
            <person name="Kun R.S."/>
            <person name="Lubbers R.J."/>
            <person name="Makela M.R."/>
            <person name="Barry K."/>
            <person name="Chovatia M."/>
            <person name="Clum A."/>
            <person name="Daum C."/>
            <person name="Haridas S."/>
            <person name="He G."/>
            <person name="LaButti K."/>
            <person name="Lipzen A."/>
            <person name="Mondo S."/>
            <person name="Riley R."/>
            <person name="Salamov A."/>
            <person name="Simmons B.A."/>
            <person name="Magnuson J.K."/>
            <person name="Henrissat B."/>
            <person name="Mortensen U.H."/>
            <person name="Larsen T.O."/>
            <person name="Devries R.P."/>
            <person name="Grigoriev I.V."/>
            <person name="Machida M."/>
            <person name="Baker S.E."/>
            <person name="Andersen M.R."/>
        </authorList>
    </citation>
    <scope>NUCLEOTIDE SEQUENCE [LARGE SCALE GENOMIC DNA]</scope>
    <source>
        <strain evidence="1">CBS 121.62</strain>
    </source>
</reference>
<gene>
    <name evidence="1" type="ORF">BDV35DRAFT_370066</name>
</gene>